<feature type="transmembrane region" description="Helical" evidence="1">
    <location>
        <begin position="55"/>
        <end position="79"/>
    </location>
</feature>
<gene>
    <name evidence="2" type="ORF">CLTEP_26860</name>
</gene>
<evidence type="ECO:0000313" key="2">
    <source>
        <dbReference type="EMBL" id="KYH30060.1"/>
    </source>
</evidence>
<accession>A0A151AR48</accession>
<proteinExistence type="predicted"/>
<keyword evidence="1" id="KW-0472">Membrane</keyword>
<comment type="caution">
    <text evidence="2">The sequence shown here is derived from an EMBL/GenBank/DDBJ whole genome shotgun (WGS) entry which is preliminary data.</text>
</comment>
<reference evidence="2 3" key="1">
    <citation type="submission" date="2016-02" db="EMBL/GenBank/DDBJ databases">
        <title>Genome sequence of Clostridium tepidiprofundi DSM 19306.</title>
        <authorList>
            <person name="Poehlein A."/>
            <person name="Daniel R."/>
        </authorList>
    </citation>
    <scope>NUCLEOTIDE SEQUENCE [LARGE SCALE GENOMIC DNA]</scope>
    <source>
        <strain evidence="2 3">DSM 19306</strain>
    </source>
</reference>
<name>A0A151AR48_9CLOT</name>
<protein>
    <submittedName>
        <fullName evidence="2">Uncharacterized protein</fullName>
    </submittedName>
</protein>
<dbReference type="Proteomes" id="UP000075531">
    <property type="component" value="Unassembled WGS sequence"/>
</dbReference>
<feature type="transmembrane region" description="Helical" evidence="1">
    <location>
        <begin position="6"/>
        <end position="34"/>
    </location>
</feature>
<dbReference type="AlphaFoldDB" id="A0A151AR48"/>
<evidence type="ECO:0000313" key="3">
    <source>
        <dbReference type="Proteomes" id="UP000075531"/>
    </source>
</evidence>
<evidence type="ECO:0000256" key="1">
    <source>
        <dbReference type="SAM" id="Phobius"/>
    </source>
</evidence>
<keyword evidence="1" id="KW-0812">Transmembrane</keyword>
<organism evidence="2 3">
    <name type="scientific">Clostridium tepidiprofundi DSM 19306</name>
    <dbReference type="NCBI Taxonomy" id="1121338"/>
    <lineage>
        <taxon>Bacteria</taxon>
        <taxon>Bacillati</taxon>
        <taxon>Bacillota</taxon>
        <taxon>Clostridia</taxon>
        <taxon>Eubacteriales</taxon>
        <taxon>Clostridiaceae</taxon>
        <taxon>Clostridium</taxon>
    </lineage>
</organism>
<dbReference type="RefSeq" id="WP_066827489.1">
    <property type="nucleotide sequence ID" value="NZ_LTBA01000081.1"/>
</dbReference>
<dbReference type="PATRIC" id="fig|1121338.3.peg.2806"/>
<dbReference type="EMBL" id="LTBA01000081">
    <property type="protein sequence ID" value="KYH30060.1"/>
    <property type="molecule type" value="Genomic_DNA"/>
</dbReference>
<keyword evidence="1" id="KW-1133">Transmembrane helix</keyword>
<dbReference type="OrthoDB" id="1910002at2"/>
<keyword evidence="3" id="KW-1185">Reference proteome</keyword>
<sequence length="156" mass="18216">MFLSYFIITLLVILKMLTLIIITHILIIIINNFLIILNKPSLTGKKIARLTNEKISYVSLILDIVGIIVFLIILLWGIYSVNDKEGLIIGIFGSFFNIDLNLKHLIRDVKYSYITNKGIYFKKKFYKWNKISHYKWISSDTILFETVCCLPYFNAL</sequence>